<accession>A0A452ZXQ6</accession>
<reference evidence="1" key="3">
    <citation type="journal article" date="2017" name="Nature">
        <title>Genome sequence of the progenitor of the wheat D genome Aegilops tauschii.</title>
        <authorList>
            <person name="Luo M.C."/>
            <person name="Gu Y.Q."/>
            <person name="Puiu D."/>
            <person name="Wang H."/>
            <person name="Twardziok S.O."/>
            <person name="Deal K.R."/>
            <person name="Huo N."/>
            <person name="Zhu T."/>
            <person name="Wang L."/>
            <person name="Wang Y."/>
            <person name="McGuire P.E."/>
            <person name="Liu S."/>
            <person name="Long H."/>
            <person name="Ramasamy R.K."/>
            <person name="Rodriguez J.C."/>
            <person name="Van S.L."/>
            <person name="Yuan L."/>
            <person name="Wang Z."/>
            <person name="Xia Z."/>
            <person name="Xiao L."/>
            <person name="Anderson O.D."/>
            <person name="Ouyang S."/>
            <person name="Liang Y."/>
            <person name="Zimin A.V."/>
            <person name="Pertea G."/>
            <person name="Qi P."/>
            <person name="Bennetzen J.L."/>
            <person name="Dai X."/>
            <person name="Dawson M.W."/>
            <person name="Muller H.G."/>
            <person name="Kugler K."/>
            <person name="Rivarola-Duarte L."/>
            <person name="Spannagl M."/>
            <person name="Mayer K.F.X."/>
            <person name="Lu F.H."/>
            <person name="Bevan M.W."/>
            <person name="Leroy P."/>
            <person name="Li P."/>
            <person name="You F.M."/>
            <person name="Sun Q."/>
            <person name="Liu Z."/>
            <person name="Lyons E."/>
            <person name="Wicker T."/>
            <person name="Salzberg S.L."/>
            <person name="Devos K.M."/>
            <person name="Dvorak J."/>
        </authorList>
    </citation>
    <scope>NUCLEOTIDE SEQUENCE [LARGE SCALE GENOMIC DNA]</scope>
    <source>
        <strain evidence="1">cv. AL8/78</strain>
    </source>
</reference>
<reference evidence="1" key="4">
    <citation type="submission" date="2019-03" db="UniProtKB">
        <authorList>
            <consortium name="EnsemblPlants"/>
        </authorList>
    </citation>
    <scope>IDENTIFICATION</scope>
</reference>
<protein>
    <submittedName>
        <fullName evidence="1">Uncharacterized protein</fullName>
    </submittedName>
</protein>
<name>A0A452ZXQ6_AEGTS</name>
<keyword evidence="2" id="KW-1185">Reference proteome</keyword>
<dbReference type="AlphaFoldDB" id="A0A452ZXQ6"/>
<dbReference type="Gramene" id="AET1Gv20963800.22">
    <property type="protein sequence ID" value="AET1Gv20963800.22"/>
    <property type="gene ID" value="AET1Gv20963800"/>
</dbReference>
<dbReference type="EnsemblPlants" id="AET1Gv20963800.22">
    <property type="protein sequence ID" value="AET1Gv20963800.22"/>
    <property type="gene ID" value="AET1Gv20963800"/>
</dbReference>
<reference evidence="2" key="2">
    <citation type="journal article" date="2017" name="Nat. Plants">
        <title>The Aegilops tauschii genome reveals multiple impacts of transposons.</title>
        <authorList>
            <person name="Zhao G."/>
            <person name="Zou C."/>
            <person name="Li K."/>
            <person name="Wang K."/>
            <person name="Li T."/>
            <person name="Gao L."/>
            <person name="Zhang X."/>
            <person name="Wang H."/>
            <person name="Yang Z."/>
            <person name="Liu X."/>
            <person name="Jiang W."/>
            <person name="Mao L."/>
            <person name="Kong X."/>
            <person name="Jiao Y."/>
            <person name="Jia J."/>
        </authorList>
    </citation>
    <scope>NUCLEOTIDE SEQUENCE [LARGE SCALE GENOMIC DNA]</scope>
    <source>
        <strain evidence="2">cv. AL8/78</strain>
    </source>
</reference>
<organism evidence="1 2">
    <name type="scientific">Aegilops tauschii subsp. strangulata</name>
    <name type="common">Goatgrass</name>
    <dbReference type="NCBI Taxonomy" id="200361"/>
    <lineage>
        <taxon>Eukaryota</taxon>
        <taxon>Viridiplantae</taxon>
        <taxon>Streptophyta</taxon>
        <taxon>Embryophyta</taxon>
        <taxon>Tracheophyta</taxon>
        <taxon>Spermatophyta</taxon>
        <taxon>Magnoliopsida</taxon>
        <taxon>Liliopsida</taxon>
        <taxon>Poales</taxon>
        <taxon>Poaceae</taxon>
        <taxon>BOP clade</taxon>
        <taxon>Pooideae</taxon>
        <taxon>Triticodae</taxon>
        <taxon>Triticeae</taxon>
        <taxon>Triticinae</taxon>
        <taxon>Aegilops</taxon>
    </lineage>
</organism>
<reference evidence="2" key="1">
    <citation type="journal article" date="2014" name="Science">
        <title>Ancient hybridizations among the ancestral genomes of bread wheat.</title>
        <authorList>
            <consortium name="International Wheat Genome Sequencing Consortium,"/>
            <person name="Marcussen T."/>
            <person name="Sandve S.R."/>
            <person name="Heier L."/>
            <person name="Spannagl M."/>
            <person name="Pfeifer M."/>
            <person name="Jakobsen K.S."/>
            <person name="Wulff B.B."/>
            <person name="Steuernagel B."/>
            <person name="Mayer K.F."/>
            <person name="Olsen O.A."/>
        </authorList>
    </citation>
    <scope>NUCLEOTIDE SEQUENCE [LARGE SCALE GENOMIC DNA]</scope>
    <source>
        <strain evidence="2">cv. AL8/78</strain>
    </source>
</reference>
<reference evidence="1" key="5">
    <citation type="journal article" date="2021" name="G3 (Bethesda)">
        <title>Aegilops tauschii genome assembly Aet v5.0 features greater sequence contiguity and improved annotation.</title>
        <authorList>
            <person name="Wang L."/>
            <person name="Zhu T."/>
            <person name="Rodriguez J.C."/>
            <person name="Deal K.R."/>
            <person name="Dubcovsky J."/>
            <person name="McGuire P.E."/>
            <person name="Lux T."/>
            <person name="Spannagl M."/>
            <person name="Mayer K.F.X."/>
            <person name="Baldrich P."/>
            <person name="Meyers B.C."/>
            <person name="Huo N."/>
            <person name="Gu Y.Q."/>
            <person name="Zhou H."/>
            <person name="Devos K.M."/>
            <person name="Bennetzen J.L."/>
            <person name="Unver T."/>
            <person name="Budak H."/>
            <person name="Gulick P.J."/>
            <person name="Galiba G."/>
            <person name="Kalapos B."/>
            <person name="Nelson D.R."/>
            <person name="Li P."/>
            <person name="You F.M."/>
            <person name="Luo M.C."/>
            <person name="Dvorak J."/>
        </authorList>
    </citation>
    <scope>NUCLEOTIDE SEQUENCE [LARGE SCALE GENOMIC DNA]</scope>
    <source>
        <strain evidence="1">cv. AL8/78</strain>
    </source>
</reference>
<evidence type="ECO:0000313" key="2">
    <source>
        <dbReference type="Proteomes" id="UP000015105"/>
    </source>
</evidence>
<proteinExistence type="predicted"/>
<evidence type="ECO:0000313" key="1">
    <source>
        <dbReference type="EnsemblPlants" id="AET1Gv20963800.22"/>
    </source>
</evidence>
<dbReference type="Proteomes" id="UP000015105">
    <property type="component" value="Chromosome 1D"/>
</dbReference>
<sequence>MVSNFHSMVGNQTINNFVFDICNVATMLTTYNTTAHN</sequence>